<reference evidence="1 2" key="1">
    <citation type="journal article" date="2019" name="PLoS Biol.">
        <title>Sex chromosomes control vertical transmission of feminizing Wolbachia symbionts in an isopod.</title>
        <authorList>
            <person name="Becking T."/>
            <person name="Chebbi M.A."/>
            <person name="Giraud I."/>
            <person name="Moumen B."/>
            <person name="Laverre T."/>
            <person name="Caubet Y."/>
            <person name="Peccoud J."/>
            <person name="Gilbert C."/>
            <person name="Cordaux R."/>
        </authorList>
    </citation>
    <scope>NUCLEOTIDE SEQUENCE [LARGE SCALE GENOMIC DNA]</scope>
    <source>
        <strain evidence="1">ANa2</strain>
        <tissue evidence="1">Whole body excluding digestive tract and cuticle</tissue>
    </source>
</reference>
<accession>A0A5N5T514</accession>
<protein>
    <submittedName>
        <fullName evidence="1">Uncharacterized protein</fullName>
    </submittedName>
</protein>
<dbReference type="AlphaFoldDB" id="A0A5N5T514"/>
<organism evidence="1 2">
    <name type="scientific">Armadillidium nasatum</name>
    <dbReference type="NCBI Taxonomy" id="96803"/>
    <lineage>
        <taxon>Eukaryota</taxon>
        <taxon>Metazoa</taxon>
        <taxon>Ecdysozoa</taxon>
        <taxon>Arthropoda</taxon>
        <taxon>Crustacea</taxon>
        <taxon>Multicrustacea</taxon>
        <taxon>Malacostraca</taxon>
        <taxon>Eumalacostraca</taxon>
        <taxon>Peracarida</taxon>
        <taxon>Isopoda</taxon>
        <taxon>Oniscidea</taxon>
        <taxon>Crinocheta</taxon>
        <taxon>Armadillidiidae</taxon>
        <taxon>Armadillidium</taxon>
    </lineage>
</organism>
<proteinExistence type="predicted"/>
<keyword evidence="2" id="KW-1185">Reference proteome</keyword>
<dbReference type="EMBL" id="SEYY01010499">
    <property type="protein sequence ID" value="KAB7501482.1"/>
    <property type="molecule type" value="Genomic_DNA"/>
</dbReference>
<evidence type="ECO:0000313" key="2">
    <source>
        <dbReference type="Proteomes" id="UP000326759"/>
    </source>
</evidence>
<sequence length="177" mass="20408">MNTEEVTLSVEFTEKFTQTRNLLVSLLIVLFQMKEFWTNSPTFTRVSSQLFTESNLASSKIAINFDKCYEIRYTLLNQGVHICNHLERKTKKETEMVSNLTRLQPAYIDGVVIGLLLYGINCSTSILKNIHCDIYGNPNIYVTKRKIPTLANYKENVPDRKGYSYYNIKTTTVSENL</sequence>
<name>A0A5N5T514_9CRUS</name>
<evidence type="ECO:0000313" key="1">
    <source>
        <dbReference type="EMBL" id="KAB7501482.1"/>
    </source>
</evidence>
<comment type="caution">
    <text evidence="1">The sequence shown here is derived from an EMBL/GenBank/DDBJ whole genome shotgun (WGS) entry which is preliminary data.</text>
</comment>
<dbReference type="Proteomes" id="UP000326759">
    <property type="component" value="Unassembled WGS sequence"/>
</dbReference>
<gene>
    <name evidence="1" type="ORF">Anas_11863</name>
</gene>